<accession>A0A454JGK9</accession>
<dbReference type="AlphaFoldDB" id="A0A454JGK9"/>
<feature type="compositionally biased region" description="Basic residues" evidence="1">
    <location>
        <begin position="113"/>
        <end position="123"/>
    </location>
</feature>
<dbReference type="Proteomes" id="UP000274139">
    <property type="component" value="Unassembled WGS sequence"/>
</dbReference>
<protein>
    <submittedName>
        <fullName evidence="2">Uncharacterized protein</fullName>
    </submittedName>
</protein>
<proteinExistence type="predicted"/>
<sequence>MTRQVLERPARSAASTPAVPPAQHPQGGKVVDLASMPKSSPAQIRAALAKRHQATKPQAELSFAEVGLVDELRQLVSLNIRKKTAVHGKTHVSSQPSGKTGKMASDARQQAAYRRRATFGKSK</sequence>
<keyword evidence="3" id="KW-1185">Reference proteome</keyword>
<feature type="compositionally biased region" description="Basic and acidic residues" evidence="1">
    <location>
        <begin position="1"/>
        <end position="10"/>
    </location>
</feature>
<evidence type="ECO:0000256" key="1">
    <source>
        <dbReference type="SAM" id="MobiDB-lite"/>
    </source>
</evidence>
<dbReference type="EMBL" id="RFAR01000055">
    <property type="protein sequence ID" value="RMC95594.1"/>
    <property type="molecule type" value="Genomic_DNA"/>
</dbReference>
<evidence type="ECO:0000313" key="3">
    <source>
        <dbReference type="Proteomes" id="UP000274139"/>
    </source>
</evidence>
<feature type="region of interest" description="Disordered" evidence="1">
    <location>
        <begin position="87"/>
        <end position="123"/>
    </location>
</feature>
<gene>
    <name evidence="2" type="ORF">EAY64_13530</name>
</gene>
<evidence type="ECO:0000313" key="2">
    <source>
        <dbReference type="EMBL" id="RMC95594.1"/>
    </source>
</evidence>
<name>A0A454JGK9_9NEIS</name>
<comment type="caution">
    <text evidence="2">The sequence shown here is derived from an EMBL/GenBank/DDBJ whole genome shotgun (WGS) entry which is preliminary data.</text>
</comment>
<reference evidence="2 3" key="1">
    <citation type="submission" date="2018-10" db="EMBL/GenBank/DDBJ databases">
        <title>Draft genome sequence of Aquitalea MWU14-2217 isolated from a wild cranberry bog in Provincetown, Massachusetts.</title>
        <authorList>
            <person name="Ebadzadsahrai G."/>
            <person name="Soby S."/>
        </authorList>
    </citation>
    <scope>NUCLEOTIDE SEQUENCE [LARGE SCALE GENOMIC DNA]</scope>
    <source>
        <strain evidence="2 3">MWU14-2217</strain>
    </source>
</reference>
<feature type="region of interest" description="Disordered" evidence="1">
    <location>
        <begin position="1"/>
        <end position="38"/>
    </location>
</feature>
<dbReference type="RefSeq" id="WP_103525278.1">
    <property type="nucleotide sequence ID" value="NZ_JAIZDC010000002.1"/>
</dbReference>
<organism evidence="2 3">
    <name type="scientific">Aquitalea palustris</name>
    <dbReference type="NCBI Taxonomy" id="2480983"/>
    <lineage>
        <taxon>Bacteria</taxon>
        <taxon>Pseudomonadati</taxon>
        <taxon>Pseudomonadota</taxon>
        <taxon>Betaproteobacteria</taxon>
        <taxon>Neisseriales</taxon>
        <taxon>Chromobacteriaceae</taxon>
        <taxon>Aquitalea</taxon>
    </lineage>
</organism>